<dbReference type="GeneID" id="102387837"/>
<dbReference type="FunFam" id="2.10.110.10:FF:000018">
    <property type="entry name" value="Paxillin isoform 1"/>
    <property type="match status" value="1"/>
</dbReference>
<dbReference type="GO" id="GO:0004867">
    <property type="term" value="F:serine-type endopeptidase inhibitor activity"/>
    <property type="evidence" value="ECO:0007669"/>
    <property type="project" value="InterPro"/>
</dbReference>
<feature type="region of interest" description="Disordered" evidence="16">
    <location>
        <begin position="1"/>
        <end position="23"/>
    </location>
</feature>
<evidence type="ECO:0000256" key="10">
    <source>
        <dbReference type="ARBA" id="ARBA00022949"/>
    </source>
</evidence>
<dbReference type="KEGG" id="asn:102387837"/>
<feature type="region of interest" description="Disordered" evidence="16">
    <location>
        <begin position="136"/>
        <end position="162"/>
    </location>
</feature>
<dbReference type="Pfam" id="PF03535">
    <property type="entry name" value="Paxillin"/>
    <property type="match status" value="1"/>
</dbReference>
<feature type="region of interest" description="Disordered" evidence="16">
    <location>
        <begin position="825"/>
        <end position="849"/>
    </location>
</feature>
<dbReference type="GO" id="GO:0034446">
    <property type="term" value="P:substrate adhesion-dependent cell spreading"/>
    <property type="evidence" value="ECO:0007669"/>
    <property type="project" value="TreeGrafter"/>
</dbReference>
<keyword evidence="9" id="KW-0130">Cell adhesion</keyword>
<dbReference type="GO" id="GO:0005938">
    <property type="term" value="C:cell cortex"/>
    <property type="evidence" value="ECO:0007669"/>
    <property type="project" value="UniProtKB-SubCell"/>
</dbReference>
<dbReference type="InterPro" id="IPR001781">
    <property type="entry name" value="Znf_LIM"/>
</dbReference>
<dbReference type="PRINTS" id="PR00832">
    <property type="entry name" value="PAXILLIN"/>
</dbReference>
<feature type="compositionally biased region" description="Pro residues" evidence="16">
    <location>
        <begin position="146"/>
        <end position="155"/>
    </location>
</feature>
<evidence type="ECO:0000259" key="18">
    <source>
        <dbReference type="PROSITE" id="PS50279"/>
    </source>
</evidence>
<dbReference type="GO" id="GO:0046872">
    <property type="term" value="F:metal ion binding"/>
    <property type="evidence" value="ECO:0007669"/>
    <property type="project" value="UniProtKB-KW"/>
</dbReference>
<keyword evidence="19" id="KW-1185">Reference proteome</keyword>
<evidence type="ECO:0000256" key="6">
    <source>
        <dbReference type="ARBA" id="ARBA00022723"/>
    </source>
</evidence>
<feature type="region of interest" description="Disordered" evidence="16">
    <location>
        <begin position="553"/>
        <end position="574"/>
    </location>
</feature>
<dbReference type="Pfam" id="PF00412">
    <property type="entry name" value="LIM"/>
    <property type="match status" value="4"/>
</dbReference>
<dbReference type="CDD" id="cd09407">
    <property type="entry name" value="LIM2_Paxillin"/>
    <property type="match status" value="1"/>
</dbReference>
<dbReference type="CDD" id="cd09336">
    <property type="entry name" value="LIM1_Paxillin_like"/>
    <property type="match status" value="1"/>
</dbReference>
<accession>A0A3Q0G5X1</accession>
<dbReference type="CDD" id="cd09411">
    <property type="entry name" value="LIM4_Paxillin"/>
    <property type="match status" value="1"/>
</dbReference>
<dbReference type="GO" id="GO:0005856">
    <property type="term" value="C:cytoskeleton"/>
    <property type="evidence" value="ECO:0007669"/>
    <property type="project" value="UniProtKB-SubCell"/>
</dbReference>
<dbReference type="Proteomes" id="UP000189705">
    <property type="component" value="Unplaced"/>
</dbReference>
<dbReference type="Gene3D" id="4.10.410.10">
    <property type="entry name" value="Pancreatic trypsin inhibitor Kunitz domain"/>
    <property type="match status" value="1"/>
</dbReference>
<evidence type="ECO:0000313" key="20">
    <source>
        <dbReference type="RefSeq" id="XP_025055074.1"/>
    </source>
</evidence>
<dbReference type="InterPro" id="IPR002223">
    <property type="entry name" value="Kunitz_BPTI"/>
</dbReference>
<evidence type="ECO:0000256" key="7">
    <source>
        <dbReference type="ARBA" id="ARBA00022737"/>
    </source>
</evidence>
<evidence type="ECO:0000256" key="1">
    <source>
        <dbReference type="ARBA" id="ARBA00004245"/>
    </source>
</evidence>
<organism evidence="19 20">
    <name type="scientific">Alligator sinensis</name>
    <name type="common">Chinese alligator</name>
    <dbReference type="NCBI Taxonomy" id="38654"/>
    <lineage>
        <taxon>Eukaryota</taxon>
        <taxon>Metazoa</taxon>
        <taxon>Chordata</taxon>
        <taxon>Craniata</taxon>
        <taxon>Vertebrata</taxon>
        <taxon>Euteleostomi</taxon>
        <taxon>Archelosauria</taxon>
        <taxon>Archosauria</taxon>
        <taxon>Crocodylia</taxon>
        <taxon>Alligatoridae</taxon>
        <taxon>Alligatorinae</taxon>
        <taxon>Alligator</taxon>
    </lineage>
</organism>
<feature type="compositionally biased region" description="Low complexity" evidence="16">
    <location>
        <begin position="180"/>
        <end position="211"/>
    </location>
</feature>
<keyword evidence="10" id="KW-0965">Cell junction</keyword>
<evidence type="ECO:0000256" key="2">
    <source>
        <dbReference type="ARBA" id="ARBA00004246"/>
    </source>
</evidence>
<feature type="region of interest" description="Disordered" evidence="16">
    <location>
        <begin position="177"/>
        <end position="241"/>
    </location>
</feature>
<evidence type="ECO:0000256" key="9">
    <source>
        <dbReference type="ARBA" id="ARBA00022889"/>
    </source>
</evidence>
<dbReference type="GO" id="GO:0007179">
    <property type="term" value="P:transforming growth factor beta receptor signaling pathway"/>
    <property type="evidence" value="ECO:0007669"/>
    <property type="project" value="TreeGrafter"/>
</dbReference>
<dbReference type="SMART" id="SM00131">
    <property type="entry name" value="KU"/>
    <property type="match status" value="1"/>
</dbReference>
<evidence type="ECO:0000259" key="17">
    <source>
        <dbReference type="PROSITE" id="PS50023"/>
    </source>
</evidence>
<evidence type="ECO:0000256" key="16">
    <source>
        <dbReference type="SAM" id="MobiDB-lite"/>
    </source>
</evidence>
<dbReference type="FunFam" id="2.10.110.10:FF:000009">
    <property type="entry name" value="Paxillin isoform 1"/>
    <property type="match status" value="1"/>
</dbReference>
<dbReference type="Pfam" id="PF00014">
    <property type="entry name" value="Kunitz_BPTI"/>
    <property type="match status" value="1"/>
</dbReference>
<feature type="compositionally biased region" description="Polar residues" evidence="16">
    <location>
        <begin position="222"/>
        <end position="238"/>
    </location>
</feature>
<dbReference type="SMART" id="SM00132">
    <property type="entry name" value="LIM"/>
    <property type="match status" value="4"/>
</dbReference>
<keyword evidence="12" id="KW-1015">Disulfide bond</keyword>
<feature type="compositionally biased region" description="Low complexity" evidence="16">
    <location>
        <begin position="875"/>
        <end position="891"/>
    </location>
</feature>
<feature type="compositionally biased region" description="Basic and acidic residues" evidence="16">
    <location>
        <begin position="565"/>
        <end position="574"/>
    </location>
</feature>
<keyword evidence="6 15" id="KW-0479">Metal-binding</keyword>
<gene>
    <name evidence="20" type="primary">PXN</name>
</gene>
<keyword evidence="7" id="KW-0677">Repeat</keyword>
<evidence type="ECO:0000313" key="19">
    <source>
        <dbReference type="Proteomes" id="UP000189705"/>
    </source>
</evidence>
<dbReference type="InterPro" id="IPR001904">
    <property type="entry name" value="Paxillin_Lim_dom4"/>
</dbReference>
<dbReference type="InParanoid" id="A0A3Q0G5X1"/>
<evidence type="ECO:0000256" key="12">
    <source>
        <dbReference type="ARBA" id="ARBA00023157"/>
    </source>
</evidence>
<dbReference type="FunFam" id="2.10.110.10:FF:000012">
    <property type="entry name" value="Paxillin isoform 1"/>
    <property type="match status" value="1"/>
</dbReference>
<dbReference type="STRING" id="38654.A0A3Q0G5X1"/>
<evidence type="ECO:0000256" key="11">
    <source>
        <dbReference type="ARBA" id="ARBA00023038"/>
    </source>
</evidence>
<dbReference type="PROSITE" id="PS00478">
    <property type="entry name" value="LIM_DOMAIN_1"/>
    <property type="match status" value="3"/>
</dbReference>
<keyword evidence="11 15" id="KW-0440">LIM domain</keyword>
<name>A0A3Q0G5X1_ALLSI</name>
<dbReference type="SUPFAM" id="SSF57716">
    <property type="entry name" value="Glucocorticoid receptor-like (DNA-binding domain)"/>
    <property type="match status" value="5"/>
</dbReference>
<dbReference type="RefSeq" id="XP_025055074.1">
    <property type="nucleotide sequence ID" value="XM_025199289.1"/>
</dbReference>
<dbReference type="CDD" id="cd09338">
    <property type="entry name" value="LIM3_Paxillin_like"/>
    <property type="match status" value="1"/>
</dbReference>
<evidence type="ECO:0000256" key="14">
    <source>
        <dbReference type="ARBA" id="ARBA00023808"/>
    </source>
</evidence>
<keyword evidence="8 15" id="KW-0862">Zinc</keyword>
<evidence type="ECO:0000256" key="5">
    <source>
        <dbReference type="ARBA" id="ARBA00022553"/>
    </source>
</evidence>
<keyword evidence="5" id="KW-0597">Phosphoprotein</keyword>
<keyword evidence="13" id="KW-0206">Cytoskeleton</keyword>
<dbReference type="PANTHER" id="PTHR24216">
    <property type="entry name" value="PAXILLIN-RELATED"/>
    <property type="match status" value="1"/>
</dbReference>
<evidence type="ECO:0000256" key="13">
    <source>
        <dbReference type="ARBA" id="ARBA00023212"/>
    </source>
</evidence>
<dbReference type="PROSITE" id="PS50023">
    <property type="entry name" value="LIM_DOMAIN_2"/>
    <property type="match status" value="4"/>
</dbReference>
<proteinExistence type="predicted"/>
<dbReference type="CDD" id="cd22624">
    <property type="entry name" value="Kunitz_HAI1_2-like"/>
    <property type="match status" value="1"/>
</dbReference>
<feature type="region of interest" description="Disordered" evidence="16">
    <location>
        <begin position="258"/>
        <end position="315"/>
    </location>
</feature>
<feature type="compositionally biased region" description="Polar residues" evidence="16">
    <location>
        <begin position="697"/>
        <end position="706"/>
    </location>
</feature>
<feature type="domain" description="LIM zinc-binding" evidence="17">
    <location>
        <begin position="1245"/>
        <end position="1302"/>
    </location>
</feature>
<feature type="domain" description="LIM zinc-binding" evidence="17">
    <location>
        <begin position="1067"/>
        <end position="1126"/>
    </location>
</feature>
<feature type="compositionally biased region" description="Basic and acidic residues" evidence="16">
    <location>
        <begin position="668"/>
        <end position="678"/>
    </location>
</feature>
<evidence type="ECO:0000256" key="8">
    <source>
        <dbReference type="ARBA" id="ARBA00022833"/>
    </source>
</evidence>
<feature type="domain" description="LIM zinc-binding" evidence="17">
    <location>
        <begin position="1185"/>
        <end position="1244"/>
    </location>
</feature>
<dbReference type="CTD" id="5829"/>
<dbReference type="InterPro" id="IPR047072">
    <property type="entry name" value="Paxillin_Lim_dom2"/>
</dbReference>
<sequence length="1302" mass="142855">MEQLKGRVNRYTNSTEKQKTSQLGAGHILLGKDDEGKNRKDMLMKFLGPVFVSLLGKGHCVDLPDTGLCQESITRWYYNPFTQKCSRFTYGGCDGNKNNFEHEEDYALLADLESTTSHISKRPVFLSEETPYSYPTGNHTYQEITVPPPVPPPPSSEALNGTVIDPLDQWQPTTSRYIHQQPQSQSPVYSSAVKSSSASVPRESISSPSSRASEEEHVYSFPNKQKSAEPSPTMTSSSLGSNLSELDRLLLELNAVQHNPPSSFPADETNRSSSLPSVTGPHYVTPETSSSLVVKAAPPTKEKPKRNGGRGIEDVRPSVESLLDELESSVPTPVPAITVNQGEMTSPQRVTSSQQQTRISASSATRELDELMASLSDFKTSSTMSLISEPSLEPIPISANTDSTNTLLNTALLSPLVYHATGYNRDLPGLPTPGPLEVLHIEEEGSSSTVSVTPGYSVTTPQLPSVTWLLGPSHSEVAAVSATCMEQMASVSPVQLSKKSDSSKETSQSLLASRMEFLSVPMNTEAWSEGLDETTVTEKEQRAETKLSAVSVSDTGMTGQAKVQTTKESEQHSLFRDNSAFPSQKEETVETTLDKLWALELAMLAPEVHAENNHVVTKPVCESPIVALDRWDIFPDIKSPLGLVAEQGPVQNTEVQHESKANVSPDLGQRRQGRDRTPRKYGPHQSKPGEGQEGQHFRSSATTPETPENVWKDGLDLLTLSTPPVQRISASGQIKSVIKRTKETLNVHPMYRDLSPRRKLGPAIFHKTESQDRLIEELQDKLGISKQEPEEWKSQDDWLTEGVIITARPQREQQDGGQQVEKVIIPPESPAPLRRTVSVPPSPPLQRPKEAKMVPAKAIPSSFPVLPPPPPPPQSSYIPSAPAPSPVSASFSLPPQPLFQWETSSDDYQELSVVGTPPSEDPRFFHPPQAQIVPVKAVVSVGCQTDADPFFPPMQVISTPPLARRSNPLATRPPRGPCPLEKSGSAQPARWPQAPGQDEESRGSLDGVPPLCPSTAAYAQPHFMAQGKAGGSSPPAALPKPGSQLDTMLGSLQSDLNKLGVATVAKGVCGACKKPIAGQVVTAMGKTWHPEHFVCTHCQEEIGSRNFFERDGQPYCEKDYHNLFSPRCYYCNGPILDKVVTALDRTWHPEHFFCAQCGAFFGPEGFHEKDGKAYCRKDYFDMFAPKCGGCARAILENYISALNTLWHPECFVCRECFTPFINGSFFEHDGQPYCEVHYHERRGSLCSGCQKPITGRCITAMGKKFHPEHFVCAFCLKQLNKGTFKEQNDKPYCQNCFLKLFC</sequence>
<dbReference type="Gene3D" id="2.10.110.10">
    <property type="entry name" value="Cysteine Rich Protein"/>
    <property type="match status" value="4"/>
</dbReference>
<feature type="region of interest" description="Disordered" evidence="16">
    <location>
        <begin position="952"/>
        <end position="1011"/>
    </location>
</feature>
<feature type="region of interest" description="Disordered" evidence="16">
    <location>
        <begin position="1025"/>
        <end position="1045"/>
    </location>
</feature>
<dbReference type="GO" id="GO:0043542">
    <property type="term" value="P:endothelial cell migration"/>
    <property type="evidence" value="ECO:0007669"/>
    <property type="project" value="TreeGrafter"/>
</dbReference>
<dbReference type="FunFam" id="2.10.110.10:FF:000008">
    <property type="entry name" value="Paxillin isoform 1"/>
    <property type="match status" value="1"/>
</dbReference>
<dbReference type="InterPro" id="IPR036880">
    <property type="entry name" value="Kunitz_BPTI_sf"/>
</dbReference>
<protein>
    <recommendedName>
        <fullName evidence="14">Paxillin</fullName>
    </recommendedName>
</protein>
<feature type="compositionally biased region" description="Pro residues" evidence="16">
    <location>
        <begin position="865"/>
        <end position="874"/>
    </location>
</feature>
<feature type="domain" description="LIM zinc-binding" evidence="17">
    <location>
        <begin position="1127"/>
        <end position="1184"/>
    </location>
</feature>
<dbReference type="PROSITE" id="PS50279">
    <property type="entry name" value="BPTI_KUNITZ_2"/>
    <property type="match status" value="1"/>
</dbReference>
<evidence type="ECO:0000256" key="15">
    <source>
        <dbReference type="PROSITE-ProRule" id="PRU00125"/>
    </source>
</evidence>
<keyword evidence="4" id="KW-0963">Cytoplasm</keyword>
<reference evidence="20" key="1">
    <citation type="submission" date="2025-08" db="UniProtKB">
        <authorList>
            <consortium name="RefSeq"/>
        </authorList>
    </citation>
    <scope>IDENTIFICATION</scope>
</reference>
<feature type="compositionally biased region" description="Polar residues" evidence="16">
    <location>
        <begin position="553"/>
        <end position="564"/>
    </location>
</feature>
<comment type="subcellular location">
    <subcellularLocation>
        <location evidence="2">Cell junction</location>
        <location evidence="2">Focal adhesion</location>
    </subcellularLocation>
    <subcellularLocation>
        <location evidence="3">Cytoplasm</location>
        <location evidence="3">Cell cortex</location>
    </subcellularLocation>
    <subcellularLocation>
        <location evidence="1">Cytoplasm</location>
        <location evidence="1">Cytoskeleton</location>
    </subcellularLocation>
</comment>
<evidence type="ECO:0000256" key="3">
    <source>
        <dbReference type="ARBA" id="ARBA00004544"/>
    </source>
</evidence>
<dbReference type="GO" id="GO:0005925">
    <property type="term" value="C:focal adhesion"/>
    <property type="evidence" value="ECO:0007669"/>
    <property type="project" value="UniProtKB-SubCell"/>
</dbReference>
<feature type="region of interest" description="Disordered" evidence="16">
    <location>
        <begin position="861"/>
        <end position="891"/>
    </location>
</feature>
<feature type="compositionally biased region" description="Polar residues" evidence="16">
    <location>
        <begin position="10"/>
        <end position="23"/>
    </location>
</feature>
<evidence type="ECO:0000256" key="4">
    <source>
        <dbReference type="ARBA" id="ARBA00022490"/>
    </source>
</evidence>
<feature type="domain" description="BPTI/Kunitz inhibitor" evidence="18">
    <location>
        <begin position="60"/>
        <end position="105"/>
    </location>
</feature>
<dbReference type="SUPFAM" id="SSF57362">
    <property type="entry name" value="BPTI-like"/>
    <property type="match status" value="1"/>
</dbReference>
<dbReference type="PANTHER" id="PTHR24216:SF11">
    <property type="entry name" value="PAXILLIN"/>
    <property type="match status" value="1"/>
</dbReference>
<dbReference type="InterPro" id="IPR047075">
    <property type="entry name" value="Paxillin_TGFB1I1_LIM_dom1"/>
</dbReference>
<feature type="region of interest" description="Disordered" evidence="16">
    <location>
        <begin position="651"/>
        <end position="710"/>
    </location>
</feature>